<keyword evidence="1" id="KW-1133">Transmembrane helix</keyword>
<gene>
    <name evidence="2" type="ORF">ENU96_00650</name>
</gene>
<evidence type="ECO:0000313" key="2">
    <source>
        <dbReference type="EMBL" id="HGI74181.1"/>
    </source>
</evidence>
<accession>A0A7V3YKC7</accession>
<dbReference type="AlphaFoldDB" id="A0A7V3YKC7"/>
<reference evidence="2" key="1">
    <citation type="journal article" date="2020" name="mSystems">
        <title>Genome- and Community-Level Interaction Insights into Carbon Utilization and Element Cycling Functions of Hydrothermarchaeota in Hydrothermal Sediment.</title>
        <authorList>
            <person name="Zhou Z."/>
            <person name="Liu Y."/>
            <person name="Xu W."/>
            <person name="Pan J."/>
            <person name="Luo Z.H."/>
            <person name="Li M."/>
        </authorList>
    </citation>
    <scope>NUCLEOTIDE SEQUENCE [LARGE SCALE GENOMIC DNA]</scope>
    <source>
        <strain evidence="2">SpSt-716</strain>
    </source>
</reference>
<protein>
    <submittedName>
        <fullName evidence="2">Uncharacterized protein</fullName>
    </submittedName>
</protein>
<comment type="caution">
    <text evidence="2">The sequence shown here is derived from an EMBL/GenBank/DDBJ whole genome shotgun (WGS) entry which is preliminary data.</text>
</comment>
<feature type="transmembrane region" description="Helical" evidence="1">
    <location>
        <begin position="126"/>
        <end position="148"/>
    </location>
</feature>
<dbReference type="EMBL" id="DTEN01000027">
    <property type="protein sequence ID" value="HGI74181.1"/>
    <property type="molecule type" value="Genomic_DNA"/>
</dbReference>
<name>A0A7V3YKC7_9BACT</name>
<sequence>MSSPVAFRCVFVYYTVKRSVAKETLVNWREHLEAVNIPLYILPARLSGWYEEGAWVASPPCDVVELARKVWGKSPFVLQWEVYAPSSPLPLSEGEMESILCSLERMIDEFLYSLSFYEKIARNYRFMFSLCLVAYIIGLFSVNTWWFIWFRQPYLAFTGIDNWARRRRFLRLAQCRLQTITQGQDSKRHKALSEVLDFFLTLSPGDPAYLEKIMGFLRAREKTEPVFGEIRRAYENLKRREKDKSYLLKRIPHTSWTKVKRFFLGDLLLIPEVFMPFLCVPVRDLSFTLEAVEERHAQNRALQALQ</sequence>
<organism evidence="2">
    <name type="scientific">Candidatus Caldatribacterium californiense</name>
    <dbReference type="NCBI Taxonomy" id="1454726"/>
    <lineage>
        <taxon>Bacteria</taxon>
        <taxon>Pseudomonadati</taxon>
        <taxon>Atribacterota</taxon>
        <taxon>Atribacteria</taxon>
        <taxon>Atribacterales</taxon>
        <taxon>Candidatus Caldatribacteriaceae</taxon>
        <taxon>Candidatus Caldatribacterium</taxon>
    </lineage>
</organism>
<keyword evidence="1" id="KW-0472">Membrane</keyword>
<keyword evidence="1" id="KW-0812">Transmembrane</keyword>
<evidence type="ECO:0000256" key="1">
    <source>
        <dbReference type="SAM" id="Phobius"/>
    </source>
</evidence>
<proteinExistence type="predicted"/>